<dbReference type="Proteomes" id="UP000821865">
    <property type="component" value="Chromosome 10"/>
</dbReference>
<protein>
    <submittedName>
        <fullName evidence="1">Uncharacterized protein</fullName>
    </submittedName>
</protein>
<keyword evidence="2" id="KW-1185">Reference proteome</keyword>
<gene>
    <name evidence="1" type="ORF">HPB49_012009</name>
</gene>
<evidence type="ECO:0000313" key="1">
    <source>
        <dbReference type="EMBL" id="KAH7974198.1"/>
    </source>
</evidence>
<accession>A0ACB8DPD4</accession>
<comment type="caution">
    <text evidence="1">The sequence shown here is derived from an EMBL/GenBank/DDBJ whole genome shotgun (WGS) entry which is preliminary data.</text>
</comment>
<organism evidence="1 2">
    <name type="scientific">Dermacentor silvarum</name>
    <name type="common">Tick</name>
    <dbReference type="NCBI Taxonomy" id="543639"/>
    <lineage>
        <taxon>Eukaryota</taxon>
        <taxon>Metazoa</taxon>
        <taxon>Ecdysozoa</taxon>
        <taxon>Arthropoda</taxon>
        <taxon>Chelicerata</taxon>
        <taxon>Arachnida</taxon>
        <taxon>Acari</taxon>
        <taxon>Parasitiformes</taxon>
        <taxon>Ixodida</taxon>
        <taxon>Ixodoidea</taxon>
        <taxon>Ixodidae</taxon>
        <taxon>Rhipicephalinae</taxon>
        <taxon>Dermacentor</taxon>
    </lineage>
</organism>
<evidence type="ECO:0000313" key="2">
    <source>
        <dbReference type="Proteomes" id="UP000821865"/>
    </source>
</evidence>
<sequence length="164" mass="17492">MFNPVRVAALLMQANSPDGVTGEEDSEQMSPADTNTYATKKTVAQGCYDVALLTMNAAQLKHTLEQGRRHPFYALVVVLASVSIVLQVVVGVLLIVLGCLDLGKPRHRGPAIVLNNVATALVMSVTIVNVLAASFDLSHSNYVSLTPPAFPGTELNNELTTQSF</sequence>
<name>A0ACB8DPD4_DERSI</name>
<dbReference type="EMBL" id="CM023479">
    <property type="protein sequence ID" value="KAH7974198.1"/>
    <property type="molecule type" value="Genomic_DNA"/>
</dbReference>
<reference evidence="1" key="1">
    <citation type="submission" date="2020-05" db="EMBL/GenBank/DDBJ databases">
        <title>Large-scale comparative analyses of tick genomes elucidate their genetic diversity and vector capacities.</title>
        <authorList>
            <person name="Jia N."/>
            <person name="Wang J."/>
            <person name="Shi W."/>
            <person name="Du L."/>
            <person name="Sun Y."/>
            <person name="Zhan W."/>
            <person name="Jiang J."/>
            <person name="Wang Q."/>
            <person name="Zhang B."/>
            <person name="Ji P."/>
            <person name="Sakyi L.B."/>
            <person name="Cui X."/>
            <person name="Yuan T."/>
            <person name="Jiang B."/>
            <person name="Yang W."/>
            <person name="Lam T.T.-Y."/>
            <person name="Chang Q."/>
            <person name="Ding S."/>
            <person name="Wang X."/>
            <person name="Zhu J."/>
            <person name="Ruan X."/>
            <person name="Zhao L."/>
            <person name="Wei J."/>
            <person name="Que T."/>
            <person name="Du C."/>
            <person name="Cheng J."/>
            <person name="Dai P."/>
            <person name="Han X."/>
            <person name="Huang E."/>
            <person name="Gao Y."/>
            <person name="Liu J."/>
            <person name="Shao H."/>
            <person name="Ye R."/>
            <person name="Li L."/>
            <person name="Wei W."/>
            <person name="Wang X."/>
            <person name="Wang C."/>
            <person name="Yang T."/>
            <person name="Huo Q."/>
            <person name="Li W."/>
            <person name="Guo W."/>
            <person name="Chen H."/>
            <person name="Zhou L."/>
            <person name="Ni X."/>
            <person name="Tian J."/>
            <person name="Zhou Y."/>
            <person name="Sheng Y."/>
            <person name="Liu T."/>
            <person name="Pan Y."/>
            <person name="Xia L."/>
            <person name="Li J."/>
            <person name="Zhao F."/>
            <person name="Cao W."/>
        </authorList>
    </citation>
    <scope>NUCLEOTIDE SEQUENCE</scope>
    <source>
        <strain evidence="1">Dsil-2018</strain>
    </source>
</reference>
<proteinExistence type="predicted"/>